<organism evidence="1 2">
    <name type="scientific">Chryseobacterium polytrichastri</name>
    <dbReference type="NCBI Taxonomy" id="1302687"/>
    <lineage>
        <taxon>Bacteria</taxon>
        <taxon>Pseudomonadati</taxon>
        <taxon>Bacteroidota</taxon>
        <taxon>Flavobacteriia</taxon>
        <taxon>Flavobacteriales</taxon>
        <taxon>Weeksellaceae</taxon>
        <taxon>Chryseobacterium group</taxon>
        <taxon>Chryseobacterium</taxon>
    </lineage>
</organism>
<reference evidence="2" key="1">
    <citation type="submission" date="2016-11" db="EMBL/GenBank/DDBJ databases">
        <authorList>
            <person name="Varghese N."/>
            <person name="Submissions S."/>
        </authorList>
    </citation>
    <scope>NUCLEOTIDE SEQUENCE [LARGE SCALE GENOMIC DNA]</scope>
    <source>
        <strain evidence="2">DSM 26899</strain>
    </source>
</reference>
<evidence type="ECO:0000313" key="1">
    <source>
        <dbReference type="EMBL" id="SHK57535.1"/>
    </source>
</evidence>
<gene>
    <name evidence="1" type="ORF">SAMN05444267_1005128</name>
</gene>
<proteinExistence type="predicted"/>
<accession>A0A1M6TKM7</accession>
<name>A0A1M6TKM7_9FLAO</name>
<dbReference type="OrthoDB" id="1267557at2"/>
<keyword evidence="2" id="KW-1185">Reference proteome</keyword>
<protein>
    <recommendedName>
        <fullName evidence="3">Legionella secretion system protein D</fullName>
    </recommendedName>
</protein>
<evidence type="ECO:0008006" key="3">
    <source>
        <dbReference type="Google" id="ProtNLM"/>
    </source>
</evidence>
<dbReference type="AlphaFoldDB" id="A0A1M6TKM7"/>
<dbReference type="EMBL" id="FRAV01000005">
    <property type="protein sequence ID" value="SHK57535.1"/>
    <property type="molecule type" value="Genomic_DNA"/>
</dbReference>
<dbReference type="RefSeq" id="WP_073291373.1">
    <property type="nucleotide sequence ID" value="NZ_FRAV01000005.1"/>
</dbReference>
<dbReference type="Proteomes" id="UP000184364">
    <property type="component" value="Unassembled WGS sequence"/>
</dbReference>
<evidence type="ECO:0000313" key="2">
    <source>
        <dbReference type="Proteomes" id="UP000184364"/>
    </source>
</evidence>
<sequence length="70" mass="8490">MNNIQEEFQVFRDELKKLNIEVQKVVKVGNGSMDFHEVFYKSPRYEDVKTIYVQRHHLDELIVKFRQAYA</sequence>